<protein>
    <recommendedName>
        <fullName evidence="16">CMP-N-acetylneuraminate-beta-1,4-galactoside alpha-2,3-sialyltransferase</fullName>
        <ecNumber evidence="13">2.4.3.6</ecNumber>
    </recommendedName>
    <alternativeName>
        <fullName evidence="21">Beta-galactoside alpha-2,3-sialyltransferase 3</fullName>
    </alternativeName>
    <alternativeName>
        <fullName evidence="17">Gal beta-1,3(4) GlcNAc alpha-2,3 sialyltransferase</fullName>
    </alternativeName>
    <alternativeName>
        <fullName evidence="19">N-acetyllactosaminide alpha-2,3-sialyltransferase</fullName>
    </alternativeName>
    <alternativeName>
        <fullName evidence="22">ST3Gal III</fullName>
    </alternativeName>
    <alternativeName>
        <fullName evidence="18">ST3N</fullName>
    </alternativeName>
    <alternativeName>
        <fullName evidence="20">Sialyltransferase 6</fullName>
    </alternativeName>
</protein>
<sequence>MTTVTTCSNFGAQEEKIGHCFYSSPPPHLGVGYGSKLYMHFPFDPANPTLGIYSKDILANKKRWIHGCSFNNTGGIILNLLSALCVLLQTETVTEAEACTPSFSARKALSRGPHPGSDQVLAISRAVFSRFSKPAPMFLDDSFRKWARIREFVPPFGIKGQDNLIKAILSVTKEYRLTPALDSLSCRRCIIVGNGGVLANKSLGSRIDDYDIVVRLNSAPVKGFEKDVGSKTTLRITYPEGAMQRPEQYERDSLFVLAGFKWQDFKWLKYIVYKERVSASDGFWKSVATRVPKEPPEIRILNPYFIQEAAFTLIGLPFNNGLMGRGNIPTLGSVAVTMALHGCDEVAVAGFGYDMSTPNAPLHYYETVRMAAIKESWTHNIQREKEFLRKLVKARVITDLTSGI</sequence>
<dbReference type="CDD" id="cd23981">
    <property type="entry name" value="GT29_ST3GAL3"/>
    <property type="match status" value="1"/>
</dbReference>
<reference evidence="23 24" key="1">
    <citation type="submission" date="2019-06" db="EMBL/GenBank/DDBJ databases">
        <title>Discovery of a novel chromosome fission-fusion reversal in muntjac.</title>
        <authorList>
            <person name="Mudd A.B."/>
            <person name="Bredeson J.V."/>
            <person name="Baum R."/>
            <person name="Hockemeyer D."/>
            <person name="Rokhsar D.S."/>
        </authorList>
    </citation>
    <scope>NUCLEOTIDE SEQUENCE [LARGE SCALE GENOMIC DNA]</scope>
    <source>
        <strain evidence="23">UCam_UCB_Mr</strain>
        <tissue evidence="23">Fibroblast cell line</tissue>
    </source>
</reference>
<name>A0A5J5N569_MUNRE</name>
<keyword evidence="10" id="KW-0472">Membrane</keyword>
<keyword evidence="5" id="KW-0808">Transferase</keyword>
<dbReference type="InterPro" id="IPR001675">
    <property type="entry name" value="Glyco_trans_29"/>
</dbReference>
<evidence type="ECO:0000256" key="14">
    <source>
        <dbReference type="ARBA" id="ARBA00050091"/>
    </source>
</evidence>
<dbReference type="Gene3D" id="3.90.1480.20">
    <property type="entry name" value="Glycosyl transferase family 29"/>
    <property type="match status" value="1"/>
</dbReference>
<evidence type="ECO:0000256" key="11">
    <source>
        <dbReference type="ARBA" id="ARBA00023157"/>
    </source>
</evidence>
<accession>A0A5J5N569</accession>
<dbReference type="Pfam" id="PF00777">
    <property type="entry name" value="Glyco_transf_29"/>
    <property type="match status" value="1"/>
</dbReference>
<evidence type="ECO:0000256" key="6">
    <source>
        <dbReference type="ARBA" id="ARBA00022692"/>
    </source>
</evidence>
<dbReference type="GO" id="GO:0032580">
    <property type="term" value="C:Golgi cisterna membrane"/>
    <property type="evidence" value="ECO:0007669"/>
    <property type="project" value="UniProtKB-SubCell"/>
</dbReference>
<keyword evidence="9" id="KW-0333">Golgi apparatus</keyword>
<dbReference type="Proteomes" id="UP000326062">
    <property type="component" value="Chromosome 1"/>
</dbReference>
<evidence type="ECO:0000256" key="17">
    <source>
        <dbReference type="ARBA" id="ARBA00075300"/>
    </source>
</evidence>
<evidence type="ECO:0000256" key="18">
    <source>
        <dbReference type="ARBA" id="ARBA00075637"/>
    </source>
</evidence>
<evidence type="ECO:0000256" key="8">
    <source>
        <dbReference type="ARBA" id="ARBA00022989"/>
    </source>
</evidence>
<dbReference type="InterPro" id="IPR038578">
    <property type="entry name" value="GT29-like_sf"/>
</dbReference>
<evidence type="ECO:0000313" key="23">
    <source>
        <dbReference type="EMBL" id="KAB0387043.1"/>
    </source>
</evidence>
<comment type="caution">
    <text evidence="23">The sequence shown here is derived from an EMBL/GenBank/DDBJ whole genome shotgun (WGS) entry which is preliminary data.</text>
</comment>
<comment type="subcellular location">
    <subcellularLocation>
        <location evidence="1">Golgi apparatus</location>
        <location evidence="1">Golgi stack membrane</location>
        <topology evidence="1">Single-pass type II membrane protein</topology>
    </subcellularLocation>
</comment>
<evidence type="ECO:0000256" key="2">
    <source>
        <dbReference type="ARBA" id="ARBA00004922"/>
    </source>
</evidence>
<evidence type="ECO:0000256" key="4">
    <source>
        <dbReference type="ARBA" id="ARBA00022676"/>
    </source>
</evidence>
<dbReference type="PANTHER" id="PTHR13713">
    <property type="entry name" value="SIALYLTRANSFERASE"/>
    <property type="match status" value="1"/>
</dbReference>
<keyword evidence="24" id="KW-1185">Reference proteome</keyword>
<comment type="function">
    <text evidence="15">Catalyzes the formation of the NeuAc-alpha-2,3-Gal-beta-1,4-GlcNAc-, NeuAc-alpha-2,3-Gal-beta-1,3-GlcNAc- and NeuAc-alpha-2,3-Gal-beta-1,3-GalNAc- sequences found in terminal carbohydrate groups of glycoproteins and glycolipids. The highest activity is toward Gal-beta-1,3-GlcNAc and the lowest toward Gal-beta-1,3-GalNAc.</text>
</comment>
<evidence type="ECO:0000256" key="22">
    <source>
        <dbReference type="ARBA" id="ARBA00082226"/>
    </source>
</evidence>
<organism evidence="23 24">
    <name type="scientific">Muntiacus reevesi</name>
    <name type="common">Reeves' muntjac</name>
    <name type="synonym">Cervus reevesi</name>
    <dbReference type="NCBI Taxonomy" id="9886"/>
    <lineage>
        <taxon>Eukaryota</taxon>
        <taxon>Metazoa</taxon>
        <taxon>Chordata</taxon>
        <taxon>Craniata</taxon>
        <taxon>Vertebrata</taxon>
        <taxon>Euteleostomi</taxon>
        <taxon>Mammalia</taxon>
        <taxon>Eutheria</taxon>
        <taxon>Laurasiatheria</taxon>
        <taxon>Artiodactyla</taxon>
        <taxon>Ruminantia</taxon>
        <taxon>Pecora</taxon>
        <taxon>Cervidae</taxon>
        <taxon>Muntiacinae</taxon>
        <taxon>Muntiacus</taxon>
    </lineage>
</organism>
<evidence type="ECO:0000256" key="7">
    <source>
        <dbReference type="ARBA" id="ARBA00022968"/>
    </source>
</evidence>
<evidence type="ECO:0000256" key="9">
    <source>
        <dbReference type="ARBA" id="ARBA00023034"/>
    </source>
</evidence>
<keyword evidence="12" id="KW-0325">Glycoprotein</keyword>
<dbReference type="EMBL" id="VCEB01000001">
    <property type="protein sequence ID" value="KAB0387043.1"/>
    <property type="molecule type" value="Genomic_DNA"/>
</dbReference>
<dbReference type="EC" id="2.4.3.6" evidence="13"/>
<keyword evidence="8" id="KW-1133">Transmembrane helix</keyword>
<keyword evidence="4" id="KW-0328">Glycosyltransferase</keyword>
<dbReference type="InterPro" id="IPR051142">
    <property type="entry name" value="Glycosyltransferase_29"/>
</dbReference>
<evidence type="ECO:0000313" key="24">
    <source>
        <dbReference type="Proteomes" id="UP000326062"/>
    </source>
</evidence>
<evidence type="ECO:0000256" key="21">
    <source>
        <dbReference type="ARBA" id="ARBA00077526"/>
    </source>
</evidence>
<evidence type="ECO:0000256" key="10">
    <source>
        <dbReference type="ARBA" id="ARBA00023136"/>
    </source>
</evidence>
<keyword evidence="6" id="KW-0812">Transmembrane</keyword>
<dbReference type="FunFam" id="3.90.1480.20:FF:000003">
    <property type="entry name" value="CMP-N-acetylneuraminate-beta-1,4-galactoside alpha-2,3-sialyltransferase isoform X1"/>
    <property type="match status" value="1"/>
</dbReference>
<comment type="pathway">
    <text evidence="2">Protein modification; protein glycosylation.</text>
</comment>
<evidence type="ECO:0000256" key="3">
    <source>
        <dbReference type="ARBA" id="ARBA00006003"/>
    </source>
</evidence>
<evidence type="ECO:0000256" key="13">
    <source>
        <dbReference type="ARBA" id="ARBA00049726"/>
    </source>
</evidence>
<proteinExistence type="inferred from homology"/>
<evidence type="ECO:0000256" key="1">
    <source>
        <dbReference type="ARBA" id="ARBA00004447"/>
    </source>
</evidence>
<dbReference type="AlphaFoldDB" id="A0A5J5N569"/>
<evidence type="ECO:0000256" key="20">
    <source>
        <dbReference type="ARBA" id="ARBA00076528"/>
    </source>
</evidence>
<dbReference type="GO" id="GO:0008118">
    <property type="term" value="F:N-acetyllactosaminide alpha-2,3-sialyltransferase activity"/>
    <property type="evidence" value="ECO:0007669"/>
    <property type="project" value="UniProtKB-EC"/>
</dbReference>
<evidence type="ECO:0000256" key="19">
    <source>
        <dbReference type="ARBA" id="ARBA00076295"/>
    </source>
</evidence>
<evidence type="ECO:0000256" key="15">
    <source>
        <dbReference type="ARBA" id="ARBA00056237"/>
    </source>
</evidence>
<evidence type="ECO:0000256" key="16">
    <source>
        <dbReference type="ARBA" id="ARBA00072604"/>
    </source>
</evidence>
<keyword evidence="7" id="KW-0735">Signal-anchor</keyword>
<comment type="similarity">
    <text evidence="3">Belongs to the glycosyltransferase 29 family.</text>
</comment>
<keyword evidence="11" id="KW-1015">Disulfide bond</keyword>
<comment type="catalytic activity">
    <reaction evidence="14">
        <text>a beta-D-galactosyl-(1-&gt;4)-N-acetyl-beta-D-glucosaminyl derivative + CMP-N-acetyl-beta-neuraminate = an N-acetyl-alpha-neuraminyl-(2-&gt;3)-beta-D-galactosyl-(1-&gt;4)-N-acetyl-beta-D-glucosaminyl derivative + CMP + H(+)</text>
        <dbReference type="Rhea" id="RHEA:52316"/>
        <dbReference type="ChEBI" id="CHEBI:15378"/>
        <dbReference type="ChEBI" id="CHEBI:57812"/>
        <dbReference type="ChEBI" id="CHEBI:60377"/>
        <dbReference type="ChEBI" id="CHEBI:133507"/>
        <dbReference type="ChEBI" id="CHEBI:136545"/>
        <dbReference type="EC" id="2.4.3.6"/>
    </reaction>
</comment>
<gene>
    <name evidence="23" type="ORF">FD755_001999</name>
</gene>
<evidence type="ECO:0000256" key="12">
    <source>
        <dbReference type="ARBA" id="ARBA00023180"/>
    </source>
</evidence>
<evidence type="ECO:0000256" key="5">
    <source>
        <dbReference type="ARBA" id="ARBA00022679"/>
    </source>
</evidence>
<dbReference type="PANTHER" id="PTHR13713:SF37">
    <property type="entry name" value="CMP-N-ACETYLNEURAMINATE-BETA-1,4-GALACTOSIDE ALPHA-2,3-SIALYLTRANSFERASE"/>
    <property type="match status" value="1"/>
</dbReference>